<dbReference type="Gene3D" id="3.40.50.720">
    <property type="entry name" value="NAD(P)-binding Rossmann-like Domain"/>
    <property type="match status" value="1"/>
</dbReference>
<dbReference type="EMBL" id="LDAU01000154">
    <property type="protein sequence ID" value="KRX02601.1"/>
    <property type="molecule type" value="Genomic_DNA"/>
</dbReference>
<keyword evidence="1" id="KW-0560">Oxidoreductase</keyword>
<dbReference type="FunCoup" id="A0A0V0QJZ3">
    <property type="interactions" value="8"/>
</dbReference>
<comment type="caution">
    <text evidence="4">The sequence shown here is derived from an EMBL/GenBank/DDBJ whole genome shotgun (WGS) entry which is preliminary data.</text>
</comment>
<dbReference type="AlphaFoldDB" id="A0A0V0QJZ3"/>
<organism evidence="4 5">
    <name type="scientific">Pseudocohnilembus persalinus</name>
    <name type="common">Ciliate</name>
    <dbReference type="NCBI Taxonomy" id="266149"/>
    <lineage>
        <taxon>Eukaryota</taxon>
        <taxon>Sar</taxon>
        <taxon>Alveolata</taxon>
        <taxon>Ciliophora</taxon>
        <taxon>Intramacronucleata</taxon>
        <taxon>Oligohymenophorea</taxon>
        <taxon>Scuticociliatia</taxon>
        <taxon>Philasterida</taxon>
        <taxon>Pseudocohnilembidae</taxon>
        <taxon>Pseudocohnilembus</taxon>
    </lineage>
</organism>
<evidence type="ECO:0000313" key="5">
    <source>
        <dbReference type="Proteomes" id="UP000054937"/>
    </source>
</evidence>
<proteinExistence type="inferred from homology"/>
<keyword evidence="3" id="KW-0812">Transmembrane</keyword>
<dbReference type="OrthoDB" id="1274115at2759"/>
<dbReference type="PRINTS" id="PR00081">
    <property type="entry name" value="GDHRDH"/>
</dbReference>
<evidence type="ECO:0000256" key="2">
    <source>
        <dbReference type="RuleBase" id="RU000363"/>
    </source>
</evidence>
<dbReference type="PANTHER" id="PTHR43157">
    <property type="entry name" value="PHOSPHATIDYLINOSITOL-GLYCAN BIOSYNTHESIS CLASS F PROTEIN-RELATED"/>
    <property type="match status" value="1"/>
</dbReference>
<reference evidence="4 5" key="1">
    <citation type="journal article" date="2015" name="Sci. Rep.">
        <title>Genome of the facultative scuticociliatosis pathogen Pseudocohnilembus persalinus provides insight into its virulence through horizontal gene transfer.</title>
        <authorList>
            <person name="Xiong J."/>
            <person name="Wang G."/>
            <person name="Cheng J."/>
            <person name="Tian M."/>
            <person name="Pan X."/>
            <person name="Warren A."/>
            <person name="Jiang C."/>
            <person name="Yuan D."/>
            <person name="Miao W."/>
        </authorList>
    </citation>
    <scope>NUCLEOTIDE SEQUENCE [LARGE SCALE GENOMIC DNA]</scope>
    <source>
        <strain evidence="4">36N120E</strain>
    </source>
</reference>
<dbReference type="InParanoid" id="A0A0V0QJZ3"/>
<protein>
    <recommendedName>
        <fullName evidence="6">NAD(P)-binding domain</fullName>
    </recommendedName>
</protein>
<dbReference type="OMA" id="RITQCIV"/>
<name>A0A0V0QJZ3_PSEPJ</name>
<evidence type="ECO:0000313" key="4">
    <source>
        <dbReference type="EMBL" id="KRX02601.1"/>
    </source>
</evidence>
<keyword evidence="5" id="KW-1185">Reference proteome</keyword>
<keyword evidence="3" id="KW-1133">Transmembrane helix</keyword>
<dbReference type="InterPro" id="IPR036291">
    <property type="entry name" value="NAD(P)-bd_dom_sf"/>
</dbReference>
<dbReference type="PANTHER" id="PTHR43157:SF56">
    <property type="entry name" value="SHORT-CHAIN DEHYDROGENASE_REDUCTASE FAMILY PROTEIN"/>
    <property type="match status" value="1"/>
</dbReference>
<evidence type="ECO:0008006" key="6">
    <source>
        <dbReference type="Google" id="ProtNLM"/>
    </source>
</evidence>
<dbReference type="GO" id="GO:0016491">
    <property type="term" value="F:oxidoreductase activity"/>
    <property type="evidence" value="ECO:0007669"/>
    <property type="project" value="UniProtKB-KW"/>
</dbReference>
<dbReference type="Pfam" id="PF00106">
    <property type="entry name" value="adh_short"/>
    <property type="match status" value="1"/>
</dbReference>
<feature type="transmembrane region" description="Helical" evidence="3">
    <location>
        <begin position="6"/>
        <end position="24"/>
    </location>
</feature>
<dbReference type="SUPFAM" id="SSF51735">
    <property type="entry name" value="NAD(P)-binding Rossmann-fold domains"/>
    <property type="match status" value="1"/>
</dbReference>
<evidence type="ECO:0000256" key="3">
    <source>
        <dbReference type="SAM" id="Phobius"/>
    </source>
</evidence>
<comment type="similarity">
    <text evidence="2">Belongs to the short-chain dehydrogenases/reductases (SDR) family.</text>
</comment>
<evidence type="ECO:0000256" key="1">
    <source>
        <dbReference type="ARBA" id="ARBA00023002"/>
    </source>
</evidence>
<dbReference type="PRINTS" id="PR00080">
    <property type="entry name" value="SDRFAMILY"/>
</dbReference>
<gene>
    <name evidence="4" type="ORF">PPERSA_11941</name>
</gene>
<dbReference type="InterPro" id="IPR002347">
    <property type="entry name" value="SDR_fam"/>
</dbReference>
<dbReference type="Proteomes" id="UP000054937">
    <property type="component" value="Unassembled WGS sequence"/>
</dbReference>
<keyword evidence="3" id="KW-0472">Membrane</keyword>
<sequence length="234" mass="27059">MFNYLLNPWISGMVMLIVIFYIQGKKYFGGTTCRIRKDMSEKIVIITGANRGMGKETAKELALMGARIIFACRSEERTMKVIRELKKETLNERLEFMYLDLADFNSIKKFVMHFKPKYQKLDILINNAACYRSEYYRTNDGFETNFQVNLLGPFLLTNLLLDLLMNTPYSKVINVTSSVHANIAPEQFYLDEINEIQTFNGSSLNGQYAKTKLGMIMFTKELGRRMNQLGIKIS</sequence>
<accession>A0A0V0QJZ3</accession>